<evidence type="ECO:0000313" key="3">
    <source>
        <dbReference type="EMBL" id="CAA0842293.1"/>
    </source>
</evidence>
<evidence type="ECO:0000313" key="4">
    <source>
        <dbReference type="Proteomes" id="UP001153555"/>
    </source>
</evidence>
<dbReference type="EMBL" id="CACSLK010034598">
    <property type="protein sequence ID" value="CAA0842293.1"/>
    <property type="molecule type" value="Genomic_DNA"/>
</dbReference>
<evidence type="ECO:0000256" key="2">
    <source>
        <dbReference type="SAM" id="MobiDB-lite"/>
    </source>
</evidence>
<feature type="region of interest" description="Disordered" evidence="2">
    <location>
        <begin position="55"/>
        <end position="75"/>
    </location>
</feature>
<feature type="compositionally biased region" description="Basic and acidic residues" evidence="2">
    <location>
        <begin position="59"/>
        <end position="69"/>
    </location>
</feature>
<dbReference type="OrthoDB" id="1026046at2759"/>
<sequence>MAKIRGFRLGRRLVSILRRRRSAAYHRLEPPAGPVSKLRGWLHLLGRRARRAKPGGYARLEEEQAERQPNKPPPKGHMVVYVGDGEEEACRAVVPVVYFNHPLFGELLTEAERVYGFDHPAGIIQIPCPKSRLESVRTRIAATSGGGIGMWRRRRWSGANS</sequence>
<comment type="caution">
    <text evidence="3">The sequence shown here is derived from an EMBL/GenBank/DDBJ whole genome shotgun (WGS) entry which is preliminary data.</text>
</comment>
<dbReference type="Pfam" id="PF02519">
    <property type="entry name" value="Auxin_inducible"/>
    <property type="match status" value="1"/>
</dbReference>
<organism evidence="3 4">
    <name type="scientific">Striga hermonthica</name>
    <name type="common">Purple witchweed</name>
    <name type="synonym">Buchnera hermonthica</name>
    <dbReference type="NCBI Taxonomy" id="68872"/>
    <lineage>
        <taxon>Eukaryota</taxon>
        <taxon>Viridiplantae</taxon>
        <taxon>Streptophyta</taxon>
        <taxon>Embryophyta</taxon>
        <taxon>Tracheophyta</taxon>
        <taxon>Spermatophyta</taxon>
        <taxon>Magnoliopsida</taxon>
        <taxon>eudicotyledons</taxon>
        <taxon>Gunneridae</taxon>
        <taxon>Pentapetalae</taxon>
        <taxon>asterids</taxon>
        <taxon>lamiids</taxon>
        <taxon>Lamiales</taxon>
        <taxon>Orobanchaceae</taxon>
        <taxon>Buchnereae</taxon>
        <taxon>Striga</taxon>
    </lineage>
</organism>
<reference evidence="3" key="1">
    <citation type="submission" date="2019-12" db="EMBL/GenBank/DDBJ databases">
        <authorList>
            <person name="Scholes J."/>
        </authorList>
    </citation>
    <scope>NUCLEOTIDE SEQUENCE</scope>
</reference>
<proteinExistence type="inferred from homology"/>
<gene>
    <name evidence="3" type="ORF">SHERM_08157</name>
</gene>
<comment type="similarity">
    <text evidence="1">Belongs to the ARG7 family.</text>
</comment>
<dbReference type="Proteomes" id="UP001153555">
    <property type="component" value="Unassembled WGS sequence"/>
</dbReference>
<evidence type="ECO:0000256" key="1">
    <source>
        <dbReference type="ARBA" id="ARBA00006974"/>
    </source>
</evidence>
<name>A0A9N7P0D7_STRHE</name>
<dbReference type="InterPro" id="IPR003676">
    <property type="entry name" value="SAUR_fam"/>
</dbReference>
<protein>
    <submittedName>
        <fullName evidence="3">SAUR-like auxin-responsive protein family</fullName>
    </submittedName>
</protein>
<keyword evidence="4" id="KW-1185">Reference proteome</keyword>
<dbReference type="GO" id="GO:0009733">
    <property type="term" value="P:response to auxin"/>
    <property type="evidence" value="ECO:0007669"/>
    <property type="project" value="InterPro"/>
</dbReference>
<dbReference type="PANTHER" id="PTHR31374">
    <property type="entry name" value="AUXIN-INDUCED PROTEIN-LIKE-RELATED"/>
    <property type="match status" value="1"/>
</dbReference>
<dbReference type="AlphaFoldDB" id="A0A9N7P0D7"/>
<accession>A0A9N7P0D7</accession>
<dbReference type="PANTHER" id="PTHR31374:SF201">
    <property type="entry name" value="SAUR-LIKE AUXIN-RESPONSIVE PROTEIN FAMILY"/>
    <property type="match status" value="1"/>
</dbReference>